<keyword evidence="4" id="KW-0997">Cell inner membrane</keyword>
<keyword evidence="7" id="KW-0067">ATP-binding</keyword>
<organism evidence="13 14">
    <name type="scientific">Corynebacterium pilosum</name>
    <dbReference type="NCBI Taxonomy" id="35756"/>
    <lineage>
        <taxon>Bacteria</taxon>
        <taxon>Bacillati</taxon>
        <taxon>Actinomycetota</taxon>
        <taxon>Actinomycetes</taxon>
        <taxon>Mycobacteriales</taxon>
        <taxon>Corynebacteriaceae</taxon>
        <taxon>Corynebacterium</taxon>
    </lineage>
</organism>
<dbReference type="Pfam" id="PF00005">
    <property type="entry name" value="ABC_tran"/>
    <property type="match status" value="1"/>
</dbReference>
<feature type="domain" description="ABC transporter" evidence="11">
    <location>
        <begin position="343"/>
        <end position="576"/>
    </location>
</feature>
<evidence type="ECO:0000259" key="12">
    <source>
        <dbReference type="PROSITE" id="PS50929"/>
    </source>
</evidence>
<dbReference type="InterPro" id="IPR027417">
    <property type="entry name" value="P-loop_NTPase"/>
</dbReference>
<dbReference type="Gene3D" id="1.20.1560.10">
    <property type="entry name" value="ABC transporter type 1, transmembrane domain"/>
    <property type="match status" value="1"/>
</dbReference>
<dbReference type="InterPro" id="IPR003439">
    <property type="entry name" value="ABC_transporter-like_ATP-bd"/>
</dbReference>
<feature type="transmembrane region" description="Helical" evidence="10">
    <location>
        <begin position="29"/>
        <end position="46"/>
    </location>
</feature>
<dbReference type="PANTHER" id="PTHR43394:SF1">
    <property type="entry name" value="ATP-BINDING CASSETTE SUB-FAMILY B MEMBER 10, MITOCHONDRIAL"/>
    <property type="match status" value="1"/>
</dbReference>
<keyword evidence="14" id="KW-1185">Reference proteome</keyword>
<keyword evidence="3" id="KW-1003">Cell membrane</keyword>
<comment type="subcellular location">
    <subcellularLocation>
        <location evidence="1">Cell membrane</location>
        <topology evidence="1">Multi-pass membrane protein</topology>
    </subcellularLocation>
</comment>
<dbReference type="RefSeq" id="WP_026254378.1">
    <property type="nucleotide sequence ID" value="NZ_LDYD01000008.1"/>
</dbReference>
<feature type="transmembrane region" description="Helical" evidence="10">
    <location>
        <begin position="169"/>
        <end position="188"/>
    </location>
</feature>
<evidence type="ECO:0000313" key="14">
    <source>
        <dbReference type="Proteomes" id="UP000254467"/>
    </source>
</evidence>
<dbReference type="Pfam" id="PF00664">
    <property type="entry name" value="ABC_membrane"/>
    <property type="match status" value="1"/>
</dbReference>
<proteinExistence type="predicted"/>
<evidence type="ECO:0000256" key="2">
    <source>
        <dbReference type="ARBA" id="ARBA00022448"/>
    </source>
</evidence>
<evidence type="ECO:0000256" key="9">
    <source>
        <dbReference type="ARBA" id="ARBA00023136"/>
    </source>
</evidence>
<feature type="transmembrane region" description="Helical" evidence="10">
    <location>
        <begin position="280"/>
        <end position="296"/>
    </location>
</feature>
<evidence type="ECO:0000313" key="13">
    <source>
        <dbReference type="EMBL" id="STC70399.1"/>
    </source>
</evidence>
<keyword evidence="6" id="KW-0547">Nucleotide-binding</keyword>
<accession>A0A376CQP8</accession>
<keyword evidence="13" id="KW-0378">Hydrolase</keyword>
<feature type="transmembrane region" description="Helical" evidence="10">
    <location>
        <begin position="66"/>
        <end position="92"/>
    </location>
</feature>
<feature type="domain" description="ABC transmembrane type-1" evidence="12">
    <location>
        <begin position="31"/>
        <end position="312"/>
    </location>
</feature>
<dbReference type="InterPro" id="IPR003593">
    <property type="entry name" value="AAA+_ATPase"/>
</dbReference>
<dbReference type="GO" id="GO:0005886">
    <property type="term" value="C:plasma membrane"/>
    <property type="evidence" value="ECO:0007669"/>
    <property type="project" value="UniProtKB-SubCell"/>
</dbReference>
<dbReference type="PANTHER" id="PTHR43394">
    <property type="entry name" value="ATP-DEPENDENT PERMEASE MDL1, MITOCHONDRIAL"/>
    <property type="match status" value="1"/>
</dbReference>
<dbReference type="PROSITE" id="PS50929">
    <property type="entry name" value="ABC_TM1F"/>
    <property type="match status" value="1"/>
</dbReference>
<evidence type="ECO:0000256" key="4">
    <source>
        <dbReference type="ARBA" id="ARBA00022519"/>
    </source>
</evidence>
<gene>
    <name evidence="13" type="ORF">NCTC11862_02216</name>
</gene>
<keyword evidence="2" id="KW-0813">Transport</keyword>
<evidence type="ECO:0000256" key="8">
    <source>
        <dbReference type="ARBA" id="ARBA00022989"/>
    </source>
</evidence>
<evidence type="ECO:0000256" key="1">
    <source>
        <dbReference type="ARBA" id="ARBA00004651"/>
    </source>
</evidence>
<dbReference type="FunFam" id="3.40.50.300:FF:001001">
    <property type="entry name" value="Multidrug ABC transporter ATP-binding protein"/>
    <property type="match status" value="1"/>
</dbReference>
<dbReference type="EC" id="3.6.3.-" evidence="13"/>
<evidence type="ECO:0000259" key="11">
    <source>
        <dbReference type="PROSITE" id="PS50893"/>
    </source>
</evidence>
<dbReference type="STRING" id="35756.GCA_001044155_02643"/>
<dbReference type="GO" id="GO:0005524">
    <property type="term" value="F:ATP binding"/>
    <property type="evidence" value="ECO:0007669"/>
    <property type="project" value="UniProtKB-KW"/>
</dbReference>
<keyword evidence="5 10" id="KW-0812">Transmembrane</keyword>
<dbReference type="OrthoDB" id="9806127at2"/>
<evidence type="ECO:0000256" key="5">
    <source>
        <dbReference type="ARBA" id="ARBA00022692"/>
    </source>
</evidence>
<dbReference type="InterPro" id="IPR011527">
    <property type="entry name" value="ABC1_TM_dom"/>
</dbReference>
<name>A0A376CQP8_9CORY</name>
<evidence type="ECO:0000256" key="7">
    <source>
        <dbReference type="ARBA" id="ARBA00022840"/>
    </source>
</evidence>
<protein>
    <submittedName>
        <fullName evidence="13">ABC-type multidrug/protein/lipid transport system, ATPase component</fullName>
        <ecNumber evidence="13">3.6.3.-</ecNumber>
    </submittedName>
</protein>
<dbReference type="EMBL" id="UFXQ01000001">
    <property type="protein sequence ID" value="STC70399.1"/>
    <property type="molecule type" value="Genomic_DNA"/>
</dbReference>
<dbReference type="SUPFAM" id="SSF90123">
    <property type="entry name" value="ABC transporter transmembrane region"/>
    <property type="match status" value="1"/>
</dbReference>
<dbReference type="Gene3D" id="3.40.50.300">
    <property type="entry name" value="P-loop containing nucleotide triphosphate hydrolases"/>
    <property type="match status" value="1"/>
</dbReference>
<dbReference type="InterPro" id="IPR036640">
    <property type="entry name" value="ABC1_TM_sf"/>
</dbReference>
<reference evidence="13 14" key="1">
    <citation type="submission" date="2018-06" db="EMBL/GenBank/DDBJ databases">
        <authorList>
            <consortium name="Pathogen Informatics"/>
            <person name="Doyle S."/>
        </authorList>
    </citation>
    <scope>NUCLEOTIDE SEQUENCE [LARGE SCALE GENOMIC DNA]</scope>
    <source>
        <strain evidence="13 14">NCTC11862</strain>
    </source>
</reference>
<dbReference type="GO" id="GO:0015421">
    <property type="term" value="F:ABC-type oligopeptide transporter activity"/>
    <property type="evidence" value="ECO:0007669"/>
    <property type="project" value="TreeGrafter"/>
</dbReference>
<keyword evidence="8 10" id="KW-1133">Transmembrane helix</keyword>
<dbReference type="CDD" id="cd07346">
    <property type="entry name" value="ABC_6TM_exporters"/>
    <property type="match status" value="1"/>
</dbReference>
<feature type="transmembrane region" description="Helical" evidence="10">
    <location>
        <begin position="145"/>
        <end position="163"/>
    </location>
</feature>
<dbReference type="SUPFAM" id="SSF52540">
    <property type="entry name" value="P-loop containing nucleoside triphosphate hydrolases"/>
    <property type="match status" value="1"/>
</dbReference>
<sequence>MRFPLATFGEVRRTLGQHMRQVPGARRDASIALILLTIGAFANVSVPRILGGIVDIVIEGRGVGALAAAGGVLVVVALLAAALSAAGFYLVARIAERVIADLRESMVGTALGLPVHRVEEAGTGDLVSRSTDDVSELSKAVTETIPVMASSAFTLGATLVALVTLDWQFLLVPVVAAPVYIIGARRYLRVAPQRYAGERAAMAERARRILEAIHGRETVRAFQMEKATHDRIYSSSMDVVTRGFSARSTMTTLQVWMSCGEFLMIATGLFVGFVTVQSEALSVGAVTAAMLMLIRLRGPIMGVMRVLDTVQSGYASLARIVGVTVHPPAPVPPVGAPEPRGEVVMDHVSFAYNDTGLALEDVSLHIAPGQTVAVVGASGAGKTTVAALVAGLRVPMTGSVTIDGEHVHELSDDERVARIALVSQEVYVFSGSLRDDLTLARPEATDKELVEALRAVGAQWYEELADGLDTIIGARGHQLEPYEAQQLALARILLLDPAVVVMDEATAEAGSSHAANLEHAAALVARDRAALVVAHRLDQARQADTVIVMDNGRIIELGTHDDLVTRGGAYARMWDAWQEGRDEQ</sequence>
<evidence type="ECO:0000256" key="6">
    <source>
        <dbReference type="ARBA" id="ARBA00022741"/>
    </source>
</evidence>
<dbReference type="PROSITE" id="PS50893">
    <property type="entry name" value="ABC_TRANSPORTER_2"/>
    <property type="match status" value="1"/>
</dbReference>
<keyword evidence="9 10" id="KW-0472">Membrane</keyword>
<dbReference type="Proteomes" id="UP000254467">
    <property type="component" value="Unassembled WGS sequence"/>
</dbReference>
<dbReference type="GO" id="GO:0016887">
    <property type="term" value="F:ATP hydrolysis activity"/>
    <property type="evidence" value="ECO:0007669"/>
    <property type="project" value="InterPro"/>
</dbReference>
<evidence type="ECO:0000256" key="3">
    <source>
        <dbReference type="ARBA" id="ARBA00022475"/>
    </source>
</evidence>
<dbReference type="SMART" id="SM00382">
    <property type="entry name" value="AAA"/>
    <property type="match status" value="1"/>
</dbReference>
<dbReference type="AlphaFoldDB" id="A0A376CQP8"/>
<dbReference type="InterPro" id="IPR039421">
    <property type="entry name" value="Type_1_exporter"/>
</dbReference>
<evidence type="ECO:0000256" key="10">
    <source>
        <dbReference type="SAM" id="Phobius"/>
    </source>
</evidence>